<dbReference type="InterPro" id="IPR006771">
    <property type="entry name" value="CetA-like"/>
</dbReference>
<dbReference type="EMBL" id="JAQIZZ010000008">
    <property type="protein sequence ID" value="KAJ5524065.1"/>
    <property type="molecule type" value="Genomic_DNA"/>
</dbReference>
<evidence type="ECO:0008006" key="4">
    <source>
        <dbReference type="Google" id="ProtNLM"/>
    </source>
</evidence>
<organism evidence="2 3">
    <name type="scientific">Penicillium frequentans</name>
    <dbReference type="NCBI Taxonomy" id="3151616"/>
    <lineage>
        <taxon>Eukaryota</taxon>
        <taxon>Fungi</taxon>
        <taxon>Dikarya</taxon>
        <taxon>Ascomycota</taxon>
        <taxon>Pezizomycotina</taxon>
        <taxon>Eurotiomycetes</taxon>
        <taxon>Eurotiomycetidae</taxon>
        <taxon>Eurotiales</taxon>
        <taxon>Aspergillaceae</taxon>
        <taxon>Penicillium</taxon>
    </lineage>
</organism>
<dbReference type="Pfam" id="PF04681">
    <property type="entry name" value="Bys1"/>
    <property type="match status" value="1"/>
</dbReference>
<keyword evidence="1" id="KW-0732">Signal</keyword>
<proteinExistence type="predicted"/>
<feature type="signal peptide" evidence="1">
    <location>
        <begin position="1"/>
        <end position="20"/>
    </location>
</feature>
<name>A0AAD6CIK5_9EURO</name>
<dbReference type="PANTHER" id="PTHR36195:SF4">
    <property type="entry name" value="DOMAIN PROTEIN, PUTATIVE (AFU_ORTHOLOGUE AFUA_5G01990)-RELATED"/>
    <property type="match status" value="1"/>
</dbReference>
<accession>A0AAD6CIK5</accession>
<evidence type="ECO:0000313" key="3">
    <source>
        <dbReference type="Proteomes" id="UP001220324"/>
    </source>
</evidence>
<evidence type="ECO:0000313" key="2">
    <source>
        <dbReference type="EMBL" id="KAJ5524065.1"/>
    </source>
</evidence>
<reference evidence="2 3" key="1">
    <citation type="journal article" date="2023" name="IMA Fungus">
        <title>Comparative genomic study of the Penicillium genus elucidates a diverse pangenome and 15 lateral gene transfer events.</title>
        <authorList>
            <person name="Petersen C."/>
            <person name="Sorensen T."/>
            <person name="Nielsen M.R."/>
            <person name="Sondergaard T.E."/>
            <person name="Sorensen J.L."/>
            <person name="Fitzpatrick D.A."/>
            <person name="Frisvad J.C."/>
            <person name="Nielsen K.L."/>
        </authorList>
    </citation>
    <scope>NUCLEOTIDE SEQUENCE [LARGE SCALE GENOMIC DNA]</scope>
    <source>
        <strain evidence="2 3">IBT 35679</strain>
    </source>
</reference>
<comment type="caution">
    <text evidence="2">The sequence shown here is derived from an EMBL/GenBank/DDBJ whole genome shotgun (WGS) entry which is preliminary data.</text>
</comment>
<feature type="chain" id="PRO_5041907820" description="BYS1 domain protein" evidence="1">
    <location>
        <begin position="21"/>
        <end position="157"/>
    </location>
</feature>
<keyword evidence="3" id="KW-1185">Reference proteome</keyword>
<sequence length="157" mass="16350">MHFSTVIVASVALLAPLASAVGNAVVKNNCPYPVYLWSVGSAVGPKQTIAAGKKYTEVLRHDPVSGGIAIKITKTANGLYDGSPQTNFAYTLDGSQIWYDLSDVFGDPFSGKGMAVDPSVATCPDICWPNGVSPSGSQTHDCTSTSSITLTLCSTKC</sequence>
<protein>
    <recommendedName>
        <fullName evidence="4">BYS1 domain protein</fullName>
    </recommendedName>
</protein>
<dbReference type="AlphaFoldDB" id="A0AAD6CIK5"/>
<dbReference type="Proteomes" id="UP001220324">
    <property type="component" value="Unassembled WGS sequence"/>
</dbReference>
<evidence type="ECO:0000256" key="1">
    <source>
        <dbReference type="SAM" id="SignalP"/>
    </source>
</evidence>
<gene>
    <name evidence="2" type="ORF">N7494_010715</name>
</gene>
<dbReference type="PANTHER" id="PTHR36195">
    <property type="entry name" value="DOMAIN PROTEIN, PUTATIVE (AFU_ORTHOLOGUE AFUA_5G01990)-RELATED-RELATED"/>
    <property type="match status" value="1"/>
</dbReference>